<dbReference type="SUPFAM" id="SSF81321">
    <property type="entry name" value="Family A G protein-coupled receptor-like"/>
    <property type="match status" value="1"/>
</dbReference>
<keyword evidence="1" id="KW-0472">Membrane</keyword>
<keyword evidence="3" id="KW-1185">Reference proteome</keyword>
<reference evidence="4" key="2">
    <citation type="submission" date="2020-10" db="UniProtKB">
        <authorList>
            <consortium name="WormBaseParasite"/>
        </authorList>
    </citation>
    <scope>IDENTIFICATION</scope>
</reference>
<feature type="domain" description="7TM GPCR serpentine receptor class x (Srx)" evidence="2">
    <location>
        <begin position="59"/>
        <end position="254"/>
    </location>
</feature>
<dbReference type="Pfam" id="PF10328">
    <property type="entry name" value="7TM_GPCR_Srx"/>
    <property type="match status" value="1"/>
</dbReference>
<reference evidence="3" key="1">
    <citation type="journal article" date="2013" name="Genetics">
        <title>The draft genome and transcriptome of Panagrellus redivivus are shaped by the harsh demands of a free-living lifestyle.</title>
        <authorList>
            <person name="Srinivasan J."/>
            <person name="Dillman A.R."/>
            <person name="Macchietto M.G."/>
            <person name="Heikkinen L."/>
            <person name="Lakso M."/>
            <person name="Fracchia K.M."/>
            <person name="Antoshechkin I."/>
            <person name="Mortazavi A."/>
            <person name="Wong G."/>
            <person name="Sternberg P.W."/>
        </authorList>
    </citation>
    <scope>NUCLEOTIDE SEQUENCE [LARGE SCALE GENOMIC DNA]</scope>
    <source>
        <strain evidence="3">MT8872</strain>
    </source>
</reference>
<evidence type="ECO:0000313" key="4">
    <source>
        <dbReference type="WBParaSite" id="Pan_g20534.t1"/>
    </source>
</evidence>
<dbReference type="PANTHER" id="PTHR23021">
    <property type="entry name" value="SERPENTINE RECEPTOR, CLASS T"/>
    <property type="match status" value="1"/>
</dbReference>
<keyword evidence="1" id="KW-0812">Transmembrane</keyword>
<proteinExistence type="predicted"/>
<name>A0A7E4ZVS0_PANRE</name>
<feature type="transmembrane region" description="Helical" evidence="1">
    <location>
        <begin position="127"/>
        <end position="147"/>
    </location>
</feature>
<dbReference type="InterPro" id="IPR019425">
    <property type="entry name" value="7TM_GPCR_serpentine_rcpt_Srt"/>
</dbReference>
<feature type="transmembrane region" description="Helical" evidence="1">
    <location>
        <begin position="178"/>
        <end position="197"/>
    </location>
</feature>
<dbReference type="Proteomes" id="UP000492821">
    <property type="component" value="Unassembled WGS sequence"/>
</dbReference>
<dbReference type="Gene3D" id="1.20.1070.10">
    <property type="entry name" value="Rhodopsin 7-helix transmembrane proteins"/>
    <property type="match status" value="1"/>
</dbReference>
<feature type="transmembrane region" description="Helical" evidence="1">
    <location>
        <begin position="20"/>
        <end position="37"/>
    </location>
</feature>
<feature type="transmembrane region" description="Helical" evidence="1">
    <location>
        <begin position="218"/>
        <end position="238"/>
    </location>
</feature>
<feature type="transmembrane region" description="Helical" evidence="1">
    <location>
        <begin position="58"/>
        <end position="76"/>
    </location>
</feature>
<organism evidence="3 4">
    <name type="scientific">Panagrellus redivivus</name>
    <name type="common">Microworm</name>
    <dbReference type="NCBI Taxonomy" id="6233"/>
    <lineage>
        <taxon>Eukaryota</taxon>
        <taxon>Metazoa</taxon>
        <taxon>Ecdysozoa</taxon>
        <taxon>Nematoda</taxon>
        <taxon>Chromadorea</taxon>
        <taxon>Rhabditida</taxon>
        <taxon>Tylenchina</taxon>
        <taxon>Panagrolaimomorpha</taxon>
        <taxon>Panagrolaimoidea</taxon>
        <taxon>Panagrolaimidae</taxon>
        <taxon>Panagrellus</taxon>
    </lineage>
</organism>
<evidence type="ECO:0000256" key="1">
    <source>
        <dbReference type="SAM" id="Phobius"/>
    </source>
</evidence>
<accession>A0A7E4ZVS0</accession>
<dbReference type="InterPro" id="IPR019430">
    <property type="entry name" value="7TM_GPCR_serpentine_rcpt_Srx"/>
</dbReference>
<feature type="transmembrane region" description="Helical" evidence="1">
    <location>
        <begin position="88"/>
        <end position="106"/>
    </location>
</feature>
<sequence length="312" mass="36126">MVSLMNDGVDDTLCGIVNSFVSLFYLLLYIIILRVIYTRRDRFNIPVYKQLFNMGLNDCLQLSMHFVGGICVIFQIDMPNDLNKIFGAFLTTAWSTWVAFSLSISMNRFMTFCFPTYCMDVYSKRNLRLQIAFCWFVMFTPLVLYLSPLCAVRFNRFNFAWSYDRTLSYVNVFKMADLVWTTVMMASSFINYGLIVIRMKALKISSKSIKNGNQEVRVCIQAVCLCVYTTAVQLHWYFKSYYMPVSRWSNFLSNLLGILNCTTNPTLCLTLNLSIQTAFIEFVTGRKMRETTTVVTVTTVMPSHALRSSRLR</sequence>
<dbReference type="WBParaSite" id="Pan_g20534.t1">
    <property type="protein sequence ID" value="Pan_g20534.t1"/>
    <property type="gene ID" value="Pan_g20534"/>
</dbReference>
<evidence type="ECO:0000313" key="3">
    <source>
        <dbReference type="Proteomes" id="UP000492821"/>
    </source>
</evidence>
<protein>
    <submittedName>
        <fullName evidence="4">7TM_GPCR_Srx domain-containing protein</fullName>
    </submittedName>
</protein>
<evidence type="ECO:0000259" key="2">
    <source>
        <dbReference type="Pfam" id="PF10328"/>
    </source>
</evidence>
<dbReference type="AlphaFoldDB" id="A0A7E4ZVS0"/>
<keyword evidence="1" id="KW-1133">Transmembrane helix</keyword>